<sequence>MEVVLDQQQKPQGVFLTLLEWEQLRHGINKASEHYKLMDKLSEKDIFAMDDQEFKAHLEPVITEAVQASLDQGLYFSYSAGIKEDPAMFIHEYKDGKRVLIRVDAANGREEYIKDLQSMLHFMVSEK</sequence>
<keyword evidence="2" id="KW-1185">Reference proteome</keyword>
<reference evidence="1 2" key="1">
    <citation type="submission" date="2020-04" db="EMBL/GenBank/DDBJ databases">
        <title>Genome sequencing of novel species.</title>
        <authorList>
            <person name="Heo J."/>
            <person name="Kim S.-J."/>
            <person name="Kim J.-S."/>
            <person name="Hong S.-B."/>
            <person name="Kwon S.-W."/>
        </authorList>
    </citation>
    <scope>NUCLEOTIDE SEQUENCE [LARGE SCALE GENOMIC DNA]</scope>
    <source>
        <strain evidence="1 2">F39-2</strain>
    </source>
</reference>
<dbReference type="RefSeq" id="WP_169610986.1">
    <property type="nucleotide sequence ID" value="NZ_CP051682.1"/>
</dbReference>
<dbReference type="KEGG" id="mrob:HH214_21365"/>
<proteinExistence type="predicted"/>
<organism evidence="1 2">
    <name type="scientific">Mucilaginibacter robiniae</name>
    <dbReference type="NCBI Taxonomy" id="2728022"/>
    <lineage>
        <taxon>Bacteria</taxon>
        <taxon>Pseudomonadati</taxon>
        <taxon>Bacteroidota</taxon>
        <taxon>Sphingobacteriia</taxon>
        <taxon>Sphingobacteriales</taxon>
        <taxon>Sphingobacteriaceae</taxon>
        <taxon>Mucilaginibacter</taxon>
    </lineage>
</organism>
<dbReference type="AlphaFoldDB" id="A0A7L5E8Q8"/>
<evidence type="ECO:0000313" key="1">
    <source>
        <dbReference type="EMBL" id="QJD98244.1"/>
    </source>
</evidence>
<gene>
    <name evidence="1" type="ORF">HH214_21365</name>
</gene>
<dbReference type="Proteomes" id="UP000503278">
    <property type="component" value="Chromosome"/>
</dbReference>
<protein>
    <submittedName>
        <fullName evidence="1">Uncharacterized protein</fullName>
    </submittedName>
</protein>
<accession>A0A7L5E8Q8</accession>
<dbReference type="EMBL" id="CP051682">
    <property type="protein sequence ID" value="QJD98244.1"/>
    <property type="molecule type" value="Genomic_DNA"/>
</dbReference>
<name>A0A7L5E8Q8_9SPHI</name>
<evidence type="ECO:0000313" key="2">
    <source>
        <dbReference type="Proteomes" id="UP000503278"/>
    </source>
</evidence>